<comment type="caution">
    <text evidence="1">The sequence shown here is derived from an EMBL/GenBank/DDBJ whole genome shotgun (WGS) entry which is preliminary data.</text>
</comment>
<dbReference type="SUPFAM" id="SSF51905">
    <property type="entry name" value="FAD/NAD(P)-binding domain"/>
    <property type="match status" value="1"/>
</dbReference>
<dbReference type="PROSITE" id="PS51257">
    <property type="entry name" value="PROKAR_LIPOPROTEIN"/>
    <property type="match status" value="1"/>
</dbReference>
<name>A0ABQ4MFE5_9BACL</name>
<keyword evidence="2" id="KW-1185">Reference proteome</keyword>
<dbReference type="PRINTS" id="PR00411">
    <property type="entry name" value="PNDRDTASEI"/>
</dbReference>
<protein>
    <submittedName>
        <fullName evidence="1">FAD-dependent dehydrogenase</fullName>
    </submittedName>
</protein>
<reference evidence="1 2" key="1">
    <citation type="submission" date="2021-03" db="EMBL/GenBank/DDBJ databases">
        <title>Antimicrobial resistance genes in bacteria isolated from Japanese honey, and their potential for conferring macrolide and lincosamide resistance in the American foulbrood pathogen Paenibacillus larvae.</title>
        <authorList>
            <person name="Okamoto M."/>
            <person name="Kumagai M."/>
            <person name="Kanamori H."/>
            <person name="Takamatsu D."/>
        </authorList>
    </citation>
    <scope>NUCLEOTIDE SEQUENCE [LARGE SCALE GENOMIC DNA]</scope>
    <source>
        <strain evidence="1 2">J42TS3</strain>
    </source>
</reference>
<sequence length="359" mass="41027">MKVAIMGAGLSGLACAIRLEQLGIYPDIFEKRGSIGDRFVNGEVLLTIFSRPVRDEISYLADQYQIYLHPTGHIGEFIIHSEHEQAKLSGHLGFSNIRGRHENSFENQLGRQVKSNIHYHSEHTYEELVRDYTHVIVATGDAEYASEMRNFEVDLTVTLKGATVEGDFSRYCVMCWLDDRYAPKGYGYLIPYSETEANLVIAFPDELHSTPDSGDEKWKLFYERVCSDLGQNFKITDHFEVNNYMIGQCNEPRIGNSLFTGNCLGTIMPLFGFGQFPAMLSGIYAAEDLCGLGSYIETTKEIRESYQNSMILRKWYEKMNNSQKDKLVKKMNGYWGEKLLTTQMDVLKIISRFLRWGGK</sequence>
<dbReference type="EMBL" id="BOSL01000013">
    <property type="protein sequence ID" value="GIP54703.1"/>
    <property type="molecule type" value="Genomic_DNA"/>
</dbReference>
<evidence type="ECO:0000313" key="1">
    <source>
        <dbReference type="EMBL" id="GIP54703.1"/>
    </source>
</evidence>
<dbReference type="Pfam" id="PF13450">
    <property type="entry name" value="NAD_binding_8"/>
    <property type="match status" value="1"/>
</dbReference>
<dbReference type="InterPro" id="IPR036188">
    <property type="entry name" value="FAD/NAD-bd_sf"/>
</dbReference>
<accession>A0ABQ4MFE5</accession>
<dbReference type="Gene3D" id="3.50.50.60">
    <property type="entry name" value="FAD/NAD(P)-binding domain"/>
    <property type="match status" value="2"/>
</dbReference>
<proteinExistence type="predicted"/>
<evidence type="ECO:0000313" key="2">
    <source>
        <dbReference type="Proteomes" id="UP000679992"/>
    </source>
</evidence>
<dbReference type="Proteomes" id="UP000679992">
    <property type="component" value="Unassembled WGS sequence"/>
</dbReference>
<organism evidence="1 2">
    <name type="scientific">Paenibacillus vini</name>
    <dbReference type="NCBI Taxonomy" id="1476024"/>
    <lineage>
        <taxon>Bacteria</taxon>
        <taxon>Bacillati</taxon>
        <taxon>Bacillota</taxon>
        <taxon>Bacilli</taxon>
        <taxon>Bacillales</taxon>
        <taxon>Paenibacillaceae</taxon>
        <taxon>Paenibacillus</taxon>
    </lineage>
</organism>
<gene>
    <name evidence="1" type="ORF">J42TS3_37380</name>
</gene>
<dbReference type="RefSeq" id="WP_213655918.1">
    <property type="nucleotide sequence ID" value="NZ_BOSL01000013.1"/>
</dbReference>